<dbReference type="OrthoDB" id="9132167at2"/>
<dbReference type="GO" id="GO:0006281">
    <property type="term" value="P:DNA repair"/>
    <property type="evidence" value="ECO:0007669"/>
    <property type="project" value="InterPro"/>
</dbReference>
<keyword evidence="4" id="KW-1185">Reference proteome</keyword>
<reference evidence="3 4" key="1">
    <citation type="submission" date="2019-04" db="EMBL/GenBank/DDBJ databases">
        <title>Geobacter ruber sp. nov., ferric-reducing bacteria isolated from paddy soil.</title>
        <authorList>
            <person name="Xu Z."/>
            <person name="Masuda Y."/>
            <person name="Itoh H."/>
            <person name="Senoo K."/>
        </authorList>
    </citation>
    <scope>NUCLEOTIDE SEQUENCE [LARGE SCALE GENOMIC DNA]</scope>
    <source>
        <strain evidence="3 4">Red88</strain>
    </source>
</reference>
<dbReference type="SUPFAM" id="SSF46767">
    <property type="entry name" value="Methylated DNA-protein cysteine methyltransferase, C-terminal domain"/>
    <property type="match status" value="1"/>
</dbReference>
<keyword evidence="3" id="KW-0489">Methyltransferase</keyword>
<gene>
    <name evidence="3" type="ORF">ET418_12080</name>
</gene>
<dbReference type="Pfam" id="PF01035">
    <property type="entry name" value="DNA_binding_1"/>
    <property type="match status" value="1"/>
</dbReference>
<dbReference type="InterPro" id="IPR036388">
    <property type="entry name" value="WH-like_DNA-bd_sf"/>
</dbReference>
<keyword evidence="1" id="KW-0227">DNA damage</keyword>
<dbReference type="InterPro" id="IPR014048">
    <property type="entry name" value="MethylDNA_cys_MeTrfase_DNA-bd"/>
</dbReference>
<proteinExistence type="predicted"/>
<name>A0A5A9XDG4_9BACT</name>
<dbReference type="GO" id="GO:0008168">
    <property type="term" value="F:methyltransferase activity"/>
    <property type="evidence" value="ECO:0007669"/>
    <property type="project" value="UniProtKB-KW"/>
</dbReference>
<dbReference type="InterPro" id="IPR052520">
    <property type="entry name" value="ATL_DNA_repair"/>
</dbReference>
<evidence type="ECO:0000256" key="1">
    <source>
        <dbReference type="ARBA" id="ARBA00022763"/>
    </source>
</evidence>
<dbReference type="CDD" id="cd06445">
    <property type="entry name" value="ATase"/>
    <property type="match status" value="1"/>
</dbReference>
<dbReference type="EMBL" id="SRSD01000007">
    <property type="protein sequence ID" value="KAA0890398.1"/>
    <property type="molecule type" value="Genomic_DNA"/>
</dbReference>
<dbReference type="PANTHER" id="PTHR42942:SF1">
    <property type="entry name" value="ALKYLTRANSFERASE-LIKE PROTEIN 1"/>
    <property type="match status" value="1"/>
</dbReference>
<evidence type="ECO:0000259" key="2">
    <source>
        <dbReference type="Pfam" id="PF01035"/>
    </source>
</evidence>
<sequence length="111" mass="12153">MPTPITAYQKIYSVVSLIPEGRVATYGQVARLAGMPGHARLVGYALSSLHDQVPVPWHRVVNARGQISPRSGGSPADVVQRLRLESEGVSFDGHGRIPLGRFQWQPRQGEQ</sequence>
<evidence type="ECO:0000313" key="4">
    <source>
        <dbReference type="Proteomes" id="UP000324298"/>
    </source>
</evidence>
<dbReference type="Gene3D" id="1.10.10.10">
    <property type="entry name" value="Winged helix-like DNA-binding domain superfamily/Winged helix DNA-binding domain"/>
    <property type="match status" value="1"/>
</dbReference>
<dbReference type="InterPro" id="IPR036217">
    <property type="entry name" value="MethylDNA_cys_MeTrfase_DNAb"/>
</dbReference>
<organism evidence="3 4">
    <name type="scientific">Oryzomonas rubra</name>
    <dbReference type="NCBI Taxonomy" id="2509454"/>
    <lineage>
        <taxon>Bacteria</taxon>
        <taxon>Pseudomonadati</taxon>
        <taxon>Thermodesulfobacteriota</taxon>
        <taxon>Desulfuromonadia</taxon>
        <taxon>Geobacterales</taxon>
        <taxon>Geobacteraceae</taxon>
        <taxon>Oryzomonas</taxon>
    </lineage>
</organism>
<keyword evidence="3" id="KW-0808">Transferase</keyword>
<protein>
    <submittedName>
        <fullName evidence="3">Methyltransferase</fullName>
    </submittedName>
</protein>
<feature type="domain" description="Methylated-DNA-[protein]-cysteine S-methyltransferase DNA binding" evidence="2">
    <location>
        <begin position="8"/>
        <end position="89"/>
    </location>
</feature>
<dbReference type="GO" id="GO:0032259">
    <property type="term" value="P:methylation"/>
    <property type="evidence" value="ECO:0007669"/>
    <property type="project" value="UniProtKB-KW"/>
</dbReference>
<accession>A0A5A9XDG4</accession>
<dbReference type="PANTHER" id="PTHR42942">
    <property type="entry name" value="6-O-METHYLGUANINE DNA METHYLTRANSFERASE"/>
    <property type="match status" value="1"/>
</dbReference>
<evidence type="ECO:0000313" key="3">
    <source>
        <dbReference type="EMBL" id="KAA0890398.1"/>
    </source>
</evidence>
<dbReference type="RefSeq" id="WP_149307871.1">
    <property type="nucleotide sequence ID" value="NZ_SRSD01000007.1"/>
</dbReference>
<dbReference type="AlphaFoldDB" id="A0A5A9XDG4"/>
<dbReference type="Proteomes" id="UP000324298">
    <property type="component" value="Unassembled WGS sequence"/>
</dbReference>
<comment type="caution">
    <text evidence="3">The sequence shown here is derived from an EMBL/GenBank/DDBJ whole genome shotgun (WGS) entry which is preliminary data.</text>
</comment>